<name>A0A3G7TT78_9PSED</name>
<keyword evidence="3 6" id="KW-0012">Acyltransferase</keyword>
<reference evidence="6 7" key="1">
    <citation type="submission" date="2018-03" db="EMBL/GenBank/DDBJ databases">
        <title>Diversity of phytobeneficial traits revealed by whole-genome analysis of worldwide-isolated phenazine-producing Pseudomonas spp.</title>
        <authorList>
            <person name="Biessy A."/>
            <person name="Novinscak A."/>
            <person name="Blom J."/>
            <person name="Leger G."/>
            <person name="Thomashow L.S."/>
            <person name="Cazorla F.M."/>
            <person name="Josic D."/>
            <person name="Filion M."/>
        </authorList>
    </citation>
    <scope>NUCLEOTIDE SEQUENCE [LARGE SCALE GENOMIC DNA]</scope>
    <source>
        <strain evidence="6 7">B25</strain>
    </source>
</reference>
<dbReference type="SUPFAM" id="SSF55048">
    <property type="entry name" value="Probable ACP-binding domain of malonyl-CoA ACP transacylase"/>
    <property type="match status" value="2"/>
</dbReference>
<dbReference type="Proteomes" id="UP000268048">
    <property type="component" value="Chromosome"/>
</dbReference>
<evidence type="ECO:0000259" key="5">
    <source>
        <dbReference type="SMART" id="SM00827"/>
    </source>
</evidence>
<dbReference type="EC" id="2.3.1.39" evidence="1"/>
<evidence type="ECO:0000256" key="3">
    <source>
        <dbReference type="ARBA" id="ARBA00023315"/>
    </source>
</evidence>
<evidence type="ECO:0000256" key="4">
    <source>
        <dbReference type="ARBA" id="ARBA00048462"/>
    </source>
</evidence>
<dbReference type="GO" id="GO:0005829">
    <property type="term" value="C:cytosol"/>
    <property type="evidence" value="ECO:0007669"/>
    <property type="project" value="TreeGrafter"/>
</dbReference>
<feature type="domain" description="Malonyl-CoA:ACP transacylase (MAT)" evidence="5">
    <location>
        <begin position="6"/>
        <end position="305"/>
    </location>
</feature>
<dbReference type="SUPFAM" id="SSF52151">
    <property type="entry name" value="FabD/lysophospholipase-like"/>
    <property type="match status" value="2"/>
</dbReference>
<dbReference type="InterPro" id="IPR016036">
    <property type="entry name" value="Malonyl_transacylase_ACP-bd"/>
</dbReference>
<dbReference type="InterPro" id="IPR016035">
    <property type="entry name" value="Acyl_Trfase/lysoPLipase"/>
</dbReference>
<dbReference type="Pfam" id="PF00698">
    <property type="entry name" value="Acyl_transf_1"/>
    <property type="match status" value="2"/>
</dbReference>
<dbReference type="InterPro" id="IPR050858">
    <property type="entry name" value="Mal-CoA-ACP_Trans/PKS_FabD"/>
</dbReference>
<evidence type="ECO:0000256" key="1">
    <source>
        <dbReference type="ARBA" id="ARBA00013258"/>
    </source>
</evidence>
<dbReference type="Gene3D" id="3.40.366.10">
    <property type="entry name" value="Malonyl-Coenzyme A Acyl Carrier Protein, domain 2"/>
    <property type="match status" value="2"/>
</dbReference>
<sequence>MQKIYVFPGQGSQFKGMGKEVFDKFKTYTDLASDILGYSIVDLCLEDRDQRLNQTEYTQPALYTVSALTYLDRLQSASGNERVAYFAGHSLGEYCALFAAGGFDFTTGLQLVQRRGHLMSQAPKGGMAAVLGLGEETVRTILRDKGLDSIDLANINSPDQIILSGLHDHIADERTRVIFEQAGASYFPLNVSAAFHSRYMKNVEREFASYLAGFALQPLATPVISNMTARPYPQGDYAAILSGQITHPVKWYESISWLLTQDIQPIEELGPGTVLTKLTDKILKAPMVILPPAAAPAPVASSMQDTIFMYGGQGTQYFQMGRELYQHNPAFRQQMDACSALVEAEAGFSLVKVIYDESRRVYEPFDSILQTHPALFAIGYSLTAMMRAEGVEPKAVLGYSLGEYIGLTVSGCLSWQDGLRLTLRQARVLAEHGPKGGMLSVLAPVEHLQQHPELYRGVELAGINFADNFCVAGAQADLARIRQGLDAMGVISIELPVQYPFHSSHIEPVRDKVLAILEGIDFKAPGIPYYSSTFARAIHAGDLSNARDYLWRIIRQSVDFHGLIKHFSNSGNQALFVDLSATGSLANFIKYTRPNGLRYSHSINQFGKDLSNLHILLNEITGRSGE</sequence>
<gene>
    <name evidence="6" type="ORF">C4K04_3816</name>
</gene>
<dbReference type="InterPro" id="IPR014043">
    <property type="entry name" value="Acyl_transferase_dom"/>
</dbReference>
<dbReference type="InterPro" id="IPR004410">
    <property type="entry name" value="Malonyl_CoA-ACP_transAc_FabD"/>
</dbReference>
<dbReference type="SMART" id="SM00827">
    <property type="entry name" value="PKS_AT"/>
    <property type="match status" value="2"/>
</dbReference>
<protein>
    <recommendedName>
        <fullName evidence="1">[acyl-carrier-protein] S-malonyltransferase</fullName>
        <ecNumber evidence="1">2.3.1.39</ecNumber>
    </recommendedName>
</protein>
<keyword evidence="2 6" id="KW-0808">Transferase</keyword>
<dbReference type="NCBIfam" id="TIGR00128">
    <property type="entry name" value="fabD"/>
    <property type="match status" value="1"/>
</dbReference>
<accession>A0A3G7TT78</accession>
<evidence type="ECO:0000313" key="6">
    <source>
        <dbReference type="EMBL" id="AZE49486.1"/>
    </source>
</evidence>
<organism evidence="6 7">
    <name type="scientific">Pseudomonas chlororaphis</name>
    <dbReference type="NCBI Taxonomy" id="587753"/>
    <lineage>
        <taxon>Bacteria</taxon>
        <taxon>Pseudomonadati</taxon>
        <taxon>Pseudomonadota</taxon>
        <taxon>Gammaproteobacteria</taxon>
        <taxon>Pseudomonadales</taxon>
        <taxon>Pseudomonadaceae</taxon>
        <taxon>Pseudomonas</taxon>
    </lineage>
</organism>
<dbReference type="AlphaFoldDB" id="A0A3G7TT78"/>
<dbReference type="GO" id="GO:0004314">
    <property type="term" value="F:[acyl-carrier-protein] S-malonyltransferase activity"/>
    <property type="evidence" value="ECO:0007669"/>
    <property type="project" value="UniProtKB-EC"/>
</dbReference>
<dbReference type="RefSeq" id="WP_124321198.1">
    <property type="nucleotide sequence ID" value="NZ_CP027753.1"/>
</dbReference>
<dbReference type="PANTHER" id="PTHR42681:SF1">
    <property type="entry name" value="MALONYL-COA-ACYL CARRIER PROTEIN TRANSACYLASE, MITOCHONDRIAL"/>
    <property type="match status" value="1"/>
</dbReference>
<evidence type="ECO:0000256" key="2">
    <source>
        <dbReference type="ARBA" id="ARBA00022679"/>
    </source>
</evidence>
<evidence type="ECO:0000313" key="7">
    <source>
        <dbReference type="Proteomes" id="UP000268048"/>
    </source>
</evidence>
<dbReference type="Gene3D" id="3.30.70.250">
    <property type="entry name" value="Malonyl-CoA ACP transacylase, ACP-binding"/>
    <property type="match status" value="2"/>
</dbReference>
<dbReference type="PANTHER" id="PTHR42681">
    <property type="entry name" value="MALONYL-COA-ACYL CARRIER PROTEIN TRANSACYLASE, MITOCHONDRIAL"/>
    <property type="match status" value="1"/>
</dbReference>
<feature type="domain" description="Malonyl-CoA:ACP transacylase (MAT)" evidence="5">
    <location>
        <begin position="309"/>
        <end position="605"/>
    </location>
</feature>
<comment type="catalytic activity">
    <reaction evidence="4">
        <text>holo-[ACP] + malonyl-CoA = malonyl-[ACP] + CoA</text>
        <dbReference type="Rhea" id="RHEA:41792"/>
        <dbReference type="Rhea" id="RHEA-COMP:9623"/>
        <dbReference type="Rhea" id="RHEA-COMP:9685"/>
        <dbReference type="ChEBI" id="CHEBI:57287"/>
        <dbReference type="ChEBI" id="CHEBI:57384"/>
        <dbReference type="ChEBI" id="CHEBI:64479"/>
        <dbReference type="ChEBI" id="CHEBI:78449"/>
        <dbReference type="EC" id="2.3.1.39"/>
    </reaction>
</comment>
<dbReference type="EMBL" id="CP027753">
    <property type="protein sequence ID" value="AZE49486.1"/>
    <property type="molecule type" value="Genomic_DNA"/>
</dbReference>
<dbReference type="InterPro" id="IPR001227">
    <property type="entry name" value="Ac_transferase_dom_sf"/>
</dbReference>
<proteinExistence type="predicted"/>
<dbReference type="GO" id="GO:0006633">
    <property type="term" value="P:fatty acid biosynthetic process"/>
    <property type="evidence" value="ECO:0007669"/>
    <property type="project" value="TreeGrafter"/>
</dbReference>